<sequence>ANLSNAKGLPSAIEIMNKYFEKTDEGYIAYKTFGLCYKPNPNWKIEIGEVIEENVNFNRTSGCGCGINVATLDWVKGDITTSGRTIYKVLIRNEWLMGVCVPYQTDGKIRCEKVEIIGVVEE</sequence>
<feature type="non-terminal residue" evidence="1">
    <location>
        <position position="1"/>
    </location>
</feature>
<organism evidence="1 2">
    <name type="scientific">Thomasclavelia cocleata</name>
    <dbReference type="NCBI Taxonomy" id="69824"/>
    <lineage>
        <taxon>Bacteria</taxon>
        <taxon>Bacillati</taxon>
        <taxon>Bacillota</taxon>
        <taxon>Erysipelotrichia</taxon>
        <taxon>Erysipelotrichales</taxon>
        <taxon>Coprobacillaceae</taxon>
        <taxon>Thomasclavelia</taxon>
    </lineage>
</organism>
<evidence type="ECO:0000313" key="1">
    <source>
        <dbReference type="EMBL" id="SET68186.1"/>
    </source>
</evidence>
<reference evidence="2" key="1">
    <citation type="submission" date="2016-10" db="EMBL/GenBank/DDBJ databases">
        <authorList>
            <person name="Varghese N."/>
            <person name="Submissions S."/>
        </authorList>
    </citation>
    <scope>NUCLEOTIDE SEQUENCE [LARGE SCALE GENOMIC DNA]</scope>
    <source>
        <strain evidence="2">DSM 1551</strain>
    </source>
</reference>
<dbReference type="RefSeq" id="WP_177165839.1">
    <property type="nucleotide sequence ID" value="NZ_FOIN01000028.1"/>
</dbReference>
<name>A0A1I0GDI8_9FIRM</name>
<evidence type="ECO:0000313" key="2">
    <source>
        <dbReference type="Proteomes" id="UP000198558"/>
    </source>
</evidence>
<proteinExistence type="predicted"/>
<gene>
    <name evidence="1" type="ORF">SAMN04489758_1281</name>
</gene>
<accession>A0A1I0GDI8</accession>
<protein>
    <submittedName>
        <fullName evidence="1">Uncharacterized protein</fullName>
    </submittedName>
</protein>
<dbReference type="AlphaFoldDB" id="A0A1I0GDI8"/>
<dbReference type="GeneID" id="78289756"/>
<dbReference type="EMBL" id="FOIN01000028">
    <property type="protein sequence ID" value="SET68186.1"/>
    <property type="molecule type" value="Genomic_DNA"/>
</dbReference>
<keyword evidence="2" id="KW-1185">Reference proteome</keyword>
<dbReference type="Proteomes" id="UP000198558">
    <property type="component" value="Unassembled WGS sequence"/>
</dbReference>